<feature type="region of interest" description="Disordered" evidence="1">
    <location>
        <begin position="311"/>
        <end position="359"/>
    </location>
</feature>
<feature type="compositionally biased region" description="Pro residues" evidence="1">
    <location>
        <begin position="341"/>
        <end position="359"/>
    </location>
</feature>
<dbReference type="RefSeq" id="WP_351975799.1">
    <property type="nucleotide sequence ID" value="NZ_JBEPBX010000007.1"/>
</dbReference>
<feature type="transmembrane region" description="Helical" evidence="2">
    <location>
        <begin position="170"/>
        <end position="191"/>
    </location>
</feature>
<dbReference type="EMBL" id="JBEPBX010000007">
    <property type="protein sequence ID" value="MER6613822.1"/>
    <property type="molecule type" value="Genomic_DNA"/>
</dbReference>
<sequence length="359" mass="37275">MTLTRGARITGAALCGVLALITGAWIVRDISAADDLAGFLEQWAFDPRQSLVMPTQVSSPLDGALVAVYAGTAIAVLRSSVAASALLATAVLTLAVRLPGLWVLTASWAYLQPTESLRTRGLLSTFAVLGLAIGLVITAVAGRRPPDAAGRAQDPRAAPGRPMPTRPTSAVAWLAGALLLLDAALITVWQIRFGYEVGQEVYLDSLVGGERVAQRLLAPPSGWLAATAVVLGLTAGVGLLARAVFSRPLGAILAVNTFMSGAVGTYLAVRLRIFENFGAVPLEYQLVTATSLFEVITGPVLIVLLTRRGESGPMDDPRPGAQQPPPGYGYPPAPSGYGYPPGGPGYGGPPPPSSRPPNW</sequence>
<keyword evidence="2" id="KW-0472">Membrane</keyword>
<feature type="compositionally biased region" description="Low complexity" evidence="1">
    <location>
        <begin position="145"/>
        <end position="160"/>
    </location>
</feature>
<feature type="transmembrane region" description="Helical" evidence="2">
    <location>
        <begin position="57"/>
        <end position="77"/>
    </location>
</feature>
<feature type="transmembrane region" description="Helical" evidence="2">
    <location>
        <begin position="84"/>
        <end position="110"/>
    </location>
</feature>
<protein>
    <submittedName>
        <fullName evidence="3">Uncharacterized protein</fullName>
    </submittedName>
</protein>
<feature type="compositionally biased region" description="Pro residues" evidence="1">
    <location>
        <begin position="322"/>
        <end position="334"/>
    </location>
</feature>
<accession>A0ABV1UU86</accession>
<evidence type="ECO:0000256" key="2">
    <source>
        <dbReference type="SAM" id="Phobius"/>
    </source>
</evidence>
<feature type="region of interest" description="Disordered" evidence="1">
    <location>
        <begin position="145"/>
        <end position="165"/>
    </location>
</feature>
<evidence type="ECO:0000256" key="1">
    <source>
        <dbReference type="SAM" id="MobiDB-lite"/>
    </source>
</evidence>
<feature type="transmembrane region" description="Helical" evidence="2">
    <location>
        <begin position="248"/>
        <end position="269"/>
    </location>
</feature>
<organism evidence="3 4">
    <name type="scientific">Streptomyces xantholiticus</name>
    <dbReference type="NCBI Taxonomy" id="68285"/>
    <lineage>
        <taxon>Bacteria</taxon>
        <taxon>Bacillati</taxon>
        <taxon>Actinomycetota</taxon>
        <taxon>Actinomycetes</taxon>
        <taxon>Kitasatosporales</taxon>
        <taxon>Streptomycetaceae</taxon>
        <taxon>Streptomyces</taxon>
    </lineage>
</organism>
<evidence type="ECO:0000313" key="4">
    <source>
        <dbReference type="Proteomes" id="UP001445472"/>
    </source>
</evidence>
<feature type="transmembrane region" description="Helical" evidence="2">
    <location>
        <begin position="122"/>
        <end position="141"/>
    </location>
</feature>
<keyword evidence="2" id="KW-1133">Transmembrane helix</keyword>
<name>A0ABV1UU86_9ACTN</name>
<feature type="transmembrane region" description="Helical" evidence="2">
    <location>
        <begin position="284"/>
        <end position="305"/>
    </location>
</feature>
<keyword evidence="4" id="KW-1185">Reference proteome</keyword>
<gene>
    <name evidence="3" type="ORF">ABT276_10630</name>
</gene>
<proteinExistence type="predicted"/>
<reference evidence="3 4" key="1">
    <citation type="submission" date="2024-06" db="EMBL/GenBank/DDBJ databases">
        <title>The Natural Products Discovery Center: Release of the First 8490 Sequenced Strains for Exploring Actinobacteria Biosynthetic Diversity.</title>
        <authorList>
            <person name="Kalkreuter E."/>
            <person name="Kautsar S.A."/>
            <person name="Yang D."/>
            <person name="Bader C.D."/>
            <person name="Teijaro C.N."/>
            <person name="Fluegel L."/>
            <person name="Davis C.M."/>
            <person name="Simpson J.R."/>
            <person name="Lauterbach L."/>
            <person name="Steele A.D."/>
            <person name="Gui C."/>
            <person name="Meng S."/>
            <person name="Li G."/>
            <person name="Viehrig K."/>
            <person name="Ye F."/>
            <person name="Su P."/>
            <person name="Kiefer A.F."/>
            <person name="Nichols A."/>
            <person name="Cepeda A.J."/>
            <person name="Yan W."/>
            <person name="Fan B."/>
            <person name="Jiang Y."/>
            <person name="Adhikari A."/>
            <person name="Zheng C.-J."/>
            <person name="Schuster L."/>
            <person name="Cowan T.M."/>
            <person name="Smanski M.J."/>
            <person name="Chevrette M.G."/>
            <person name="De Carvalho L.P.S."/>
            <person name="Shen B."/>
        </authorList>
    </citation>
    <scope>NUCLEOTIDE SEQUENCE [LARGE SCALE GENOMIC DNA]</scope>
    <source>
        <strain evidence="3 4">NPDC000837</strain>
    </source>
</reference>
<comment type="caution">
    <text evidence="3">The sequence shown here is derived from an EMBL/GenBank/DDBJ whole genome shotgun (WGS) entry which is preliminary data.</text>
</comment>
<evidence type="ECO:0000313" key="3">
    <source>
        <dbReference type="EMBL" id="MER6613822.1"/>
    </source>
</evidence>
<keyword evidence="2" id="KW-0812">Transmembrane</keyword>
<feature type="transmembrane region" description="Helical" evidence="2">
    <location>
        <begin position="222"/>
        <end position="241"/>
    </location>
</feature>
<dbReference type="Proteomes" id="UP001445472">
    <property type="component" value="Unassembled WGS sequence"/>
</dbReference>